<keyword evidence="8 11" id="KW-0472">Membrane</keyword>
<keyword evidence="14" id="KW-1185">Reference proteome</keyword>
<keyword evidence="4" id="KW-0488">Methylation</keyword>
<dbReference type="InterPro" id="IPR045584">
    <property type="entry name" value="Pilin-like"/>
</dbReference>
<protein>
    <recommendedName>
        <fullName evidence="2">Type II secretion system protein H</fullName>
    </recommendedName>
    <alternativeName>
        <fullName evidence="10">General secretion pathway protein H</fullName>
    </alternativeName>
</protein>
<dbReference type="Proteomes" id="UP001596018">
    <property type="component" value="Unassembled WGS sequence"/>
</dbReference>
<organism evidence="13 14">
    <name type="scientific">Rhodanobacter ginsenosidimutans</name>
    <dbReference type="NCBI Taxonomy" id="490571"/>
    <lineage>
        <taxon>Bacteria</taxon>
        <taxon>Pseudomonadati</taxon>
        <taxon>Pseudomonadota</taxon>
        <taxon>Gammaproteobacteria</taxon>
        <taxon>Lysobacterales</taxon>
        <taxon>Rhodanobacteraceae</taxon>
        <taxon>Rhodanobacter</taxon>
    </lineage>
</organism>
<dbReference type="NCBIfam" id="TIGR02532">
    <property type="entry name" value="IV_pilin_GFxxxE"/>
    <property type="match status" value="1"/>
</dbReference>
<evidence type="ECO:0000256" key="5">
    <source>
        <dbReference type="ARBA" id="ARBA00022519"/>
    </source>
</evidence>
<evidence type="ECO:0000256" key="11">
    <source>
        <dbReference type="SAM" id="Phobius"/>
    </source>
</evidence>
<evidence type="ECO:0000313" key="14">
    <source>
        <dbReference type="Proteomes" id="UP001596018"/>
    </source>
</evidence>
<reference evidence="14" key="1">
    <citation type="journal article" date="2019" name="Int. J. Syst. Evol. Microbiol.">
        <title>The Global Catalogue of Microorganisms (GCM) 10K type strain sequencing project: providing services to taxonomists for standard genome sequencing and annotation.</title>
        <authorList>
            <consortium name="The Broad Institute Genomics Platform"/>
            <consortium name="The Broad Institute Genome Sequencing Center for Infectious Disease"/>
            <person name="Wu L."/>
            <person name="Ma J."/>
        </authorList>
    </citation>
    <scope>NUCLEOTIDE SEQUENCE [LARGE SCALE GENOMIC DNA]</scope>
    <source>
        <strain evidence="14">KACC 12822</strain>
    </source>
</reference>
<evidence type="ECO:0000256" key="8">
    <source>
        <dbReference type="ARBA" id="ARBA00023136"/>
    </source>
</evidence>
<evidence type="ECO:0000256" key="9">
    <source>
        <dbReference type="ARBA" id="ARBA00025772"/>
    </source>
</evidence>
<dbReference type="SUPFAM" id="SSF54523">
    <property type="entry name" value="Pili subunits"/>
    <property type="match status" value="1"/>
</dbReference>
<dbReference type="Pfam" id="PF12019">
    <property type="entry name" value="GspH"/>
    <property type="match status" value="1"/>
</dbReference>
<evidence type="ECO:0000256" key="2">
    <source>
        <dbReference type="ARBA" id="ARBA00021549"/>
    </source>
</evidence>
<keyword evidence="5" id="KW-0997">Cell inner membrane</keyword>
<proteinExistence type="inferred from homology"/>
<keyword evidence="3" id="KW-1003">Cell membrane</keyword>
<gene>
    <name evidence="13" type="ORF">ACFPK0_10000</name>
</gene>
<comment type="similarity">
    <text evidence="9">Belongs to the GSP H family.</text>
</comment>
<evidence type="ECO:0000256" key="10">
    <source>
        <dbReference type="ARBA" id="ARBA00030775"/>
    </source>
</evidence>
<evidence type="ECO:0000259" key="12">
    <source>
        <dbReference type="Pfam" id="PF12019"/>
    </source>
</evidence>
<evidence type="ECO:0000256" key="7">
    <source>
        <dbReference type="ARBA" id="ARBA00022989"/>
    </source>
</evidence>
<accession>A0ABW0JYB4</accession>
<evidence type="ECO:0000313" key="13">
    <source>
        <dbReference type="EMBL" id="MFC5440345.1"/>
    </source>
</evidence>
<evidence type="ECO:0000256" key="3">
    <source>
        <dbReference type="ARBA" id="ARBA00022475"/>
    </source>
</evidence>
<dbReference type="EMBL" id="JBHSMM010000002">
    <property type="protein sequence ID" value="MFC5440345.1"/>
    <property type="molecule type" value="Genomic_DNA"/>
</dbReference>
<dbReference type="InterPro" id="IPR022346">
    <property type="entry name" value="T2SS_GspH"/>
</dbReference>
<evidence type="ECO:0000256" key="6">
    <source>
        <dbReference type="ARBA" id="ARBA00022692"/>
    </source>
</evidence>
<keyword evidence="6 11" id="KW-0812">Transmembrane</keyword>
<evidence type="ECO:0000256" key="4">
    <source>
        <dbReference type="ARBA" id="ARBA00022481"/>
    </source>
</evidence>
<dbReference type="Pfam" id="PF07963">
    <property type="entry name" value="N_methyl"/>
    <property type="match status" value="1"/>
</dbReference>
<dbReference type="InterPro" id="IPR012902">
    <property type="entry name" value="N_methyl_site"/>
</dbReference>
<comment type="caution">
    <text evidence="13">The sequence shown here is derived from an EMBL/GenBank/DDBJ whole genome shotgun (WGS) entry which is preliminary data.</text>
</comment>
<sequence length="173" mass="18557">MFEPTIHDDADGFTLLEMLVVVLIMGILVGTVGARLQPGHRDVLRVEAARLAQLFELAGQEARITGVAIVWTSNGLGYEFWRQDGDGAWVAIRADDVLRARQLPQAMVISQLRNEAGAPQAVLRLEFPASGAMSAFSLDLALDDEHYGVAASPVGDLRIAPGLGKTYGDMAAN</sequence>
<feature type="domain" description="General secretion pathway GspH" evidence="12">
    <location>
        <begin position="47"/>
        <end position="153"/>
    </location>
</feature>
<name>A0ABW0JYB4_9GAMM</name>
<evidence type="ECO:0000256" key="1">
    <source>
        <dbReference type="ARBA" id="ARBA00004377"/>
    </source>
</evidence>
<feature type="transmembrane region" description="Helical" evidence="11">
    <location>
        <begin position="12"/>
        <end position="36"/>
    </location>
</feature>
<keyword evidence="7 11" id="KW-1133">Transmembrane helix</keyword>
<dbReference type="RefSeq" id="WP_377340461.1">
    <property type="nucleotide sequence ID" value="NZ_JALBWS010000013.1"/>
</dbReference>
<dbReference type="Gene3D" id="3.55.40.10">
    <property type="entry name" value="minor pseudopilin epsh domain"/>
    <property type="match status" value="1"/>
</dbReference>
<comment type="subcellular location">
    <subcellularLocation>
        <location evidence="1">Cell inner membrane</location>
        <topology evidence="1">Single-pass membrane protein</topology>
    </subcellularLocation>
</comment>